<dbReference type="EMBL" id="CP001291">
    <property type="protein sequence ID" value="ACK69509.1"/>
    <property type="molecule type" value="Genomic_DNA"/>
</dbReference>
<dbReference type="OrthoDB" id="466201at2"/>
<evidence type="ECO:0000256" key="1">
    <source>
        <dbReference type="ARBA" id="ARBA00009981"/>
    </source>
</evidence>
<proteinExistence type="inferred from homology"/>
<accession>B7KJR0</accession>
<sequence>MQISKSKLKAKLLEYLRLAESQEEEIIITDHGKPVLKISKYTVSPTTEELFSPMRGKVQYFEDLTTPTTDEWGEI</sequence>
<dbReference type="Proteomes" id="UP000002384">
    <property type="component" value="Chromosome"/>
</dbReference>
<comment type="similarity">
    <text evidence="1">Belongs to the phD/YefM antitoxin family.</text>
</comment>
<keyword evidence="3" id="KW-1185">Reference proteome</keyword>
<dbReference type="SUPFAM" id="SSF143120">
    <property type="entry name" value="YefM-like"/>
    <property type="match status" value="1"/>
</dbReference>
<evidence type="ECO:0000313" key="2">
    <source>
        <dbReference type="EMBL" id="ACK69509.1"/>
    </source>
</evidence>
<dbReference type="eggNOG" id="ENOG5032XPJ">
    <property type="taxonomic scope" value="Bacteria"/>
</dbReference>
<dbReference type="Gene3D" id="3.40.1620.10">
    <property type="entry name" value="YefM-like domain"/>
    <property type="match status" value="1"/>
</dbReference>
<reference evidence="3" key="1">
    <citation type="journal article" date="2011" name="MBio">
        <title>Novel metabolic attributes of the genus Cyanothece, comprising a group of unicellular nitrogen-fixing Cyanobacteria.</title>
        <authorList>
            <person name="Bandyopadhyay A."/>
            <person name="Elvitigala T."/>
            <person name="Welsh E."/>
            <person name="Stockel J."/>
            <person name="Liberton M."/>
            <person name="Min H."/>
            <person name="Sherman L.A."/>
            <person name="Pakrasi H.B."/>
        </authorList>
    </citation>
    <scope>NUCLEOTIDE SEQUENCE [LARGE SCALE GENOMIC DNA]</scope>
    <source>
        <strain evidence="3">PCC 7424</strain>
    </source>
</reference>
<evidence type="ECO:0000313" key="3">
    <source>
        <dbReference type="Proteomes" id="UP000002384"/>
    </source>
</evidence>
<dbReference type="NCBIfam" id="TIGR01552">
    <property type="entry name" value="phd_fam"/>
    <property type="match status" value="1"/>
</dbReference>
<dbReference type="KEGG" id="cyc:PCC7424_1055"/>
<dbReference type="HOGENOM" id="CLU_163140_4_2_3"/>
<dbReference type="InterPro" id="IPR036165">
    <property type="entry name" value="YefM-like_sf"/>
</dbReference>
<name>B7KJR0_GLOC7</name>
<dbReference type="RefSeq" id="WP_012598455.1">
    <property type="nucleotide sequence ID" value="NC_011729.1"/>
</dbReference>
<protein>
    <submittedName>
        <fullName evidence="2">Prevent-host-death family protein</fullName>
    </submittedName>
</protein>
<dbReference type="STRING" id="65393.PCC7424_1055"/>
<dbReference type="AlphaFoldDB" id="B7KJR0"/>
<gene>
    <name evidence="2" type="ordered locus">PCC7424_1055</name>
</gene>
<organism evidence="2 3">
    <name type="scientific">Gloeothece citriformis (strain PCC 7424)</name>
    <name type="common">Cyanothece sp. (strain PCC 7424)</name>
    <dbReference type="NCBI Taxonomy" id="65393"/>
    <lineage>
        <taxon>Bacteria</taxon>
        <taxon>Bacillati</taxon>
        <taxon>Cyanobacteriota</taxon>
        <taxon>Cyanophyceae</taxon>
        <taxon>Oscillatoriophycideae</taxon>
        <taxon>Chroococcales</taxon>
        <taxon>Aphanothecaceae</taxon>
        <taxon>Gloeothece</taxon>
        <taxon>Gloeothece citriformis</taxon>
    </lineage>
</organism>